<keyword evidence="2" id="KW-1185">Reference proteome</keyword>
<accession>A0ACC3YK21</accession>
<dbReference type="Proteomes" id="UP000805649">
    <property type="component" value="Unassembled WGS sequence"/>
</dbReference>
<proteinExistence type="predicted"/>
<dbReference type="EMBL" id="VUJX02000009">
    <property type="protein sequence ID" value="KAL0932254.1"/>
    <property type="molecule type" value="Genomic_DNA"/>
</dbReference>
<comment type="caution">
    <text evidence="1">The sequence shown here is derived from an EMBL/GenBank/DDBJ whole genome shotgun (WGS) entry which is preliminary data.</text>
</comment>
<evidence type="ECO:0000313" key="1">
    <source>
        <dbReference type="EMBL" id="KAL0932254.1"/>
    </source>
</evidence>
<sequence>MSGRVRKTKSHLTVIKDRERAALIEYVESRSIASDMPCTRCFRAKVPCRFGEKSTRCRTCIEAKKPCDGVLVASTF</sequence>
<reference evidence="1 2" key="1">
    <citation type="journal article" date="2020" name="Phytopathology">
        <title>Genome Sequence Resources of Colletotrichum truncatum, C. plurivorum, C. musicola, and C. sojae: Four Species Pathogenic to Soybean (Glycine max).</title>
        <authorList>
            <person name="Rogerio F."/>
            <person name="Boufleur T.R."/>
            <person name="Ciampi-Guillardi M."/>
            <person name="Sukno S.A."/>
            <person name="Thon M.R."/>
            <person name="Massola Junior N.S."/>
            <person name="Baroncelli R."/>
        </authorList>
    </citation>
    <scope>NUCLEOTIDE SEQUENCE [LARGE SCALE GENOMIC DNA]</scope>
    <source>
        <strain evidence="1 2">CMES1059</strain>
    </source>
</reference>
<name>A0ACC3YK21_COLTU</name>
<protein>
    <submittedName>
        <fullName evidence="1">Uncharacterized protein</fullName>
    </submittedName>
</protein>
<organism evidence="1 2">
    <name type="scientific">Colletotrichum truncatum</name>
    <name type="common">Anthracnose fungus</name>
    <name type="synonym">Colletotrichum capsici</name>
    <dbReference type="NCBI Taxonomy" id="5467"/>
    <lineage>
        <taxon>Eukaryota</taxon>
        <taxon>Fungi</taxon>
        <taxon>Dikarya</taxon>
        <taxon>Ascomycota</taxon>
        <taxon>Pezizomycotina</taxon>
        <taxon>Sordariomycetes</taxon>
        <taxon>Hypocreomycetidae</taxon>
        <taxon>Glomerellales</taxon>
        <taxon>Glomerellaceae</taxon>
        <taxon>Colletotrichum</taxon>
        <taxon>Colletotrichum truncatum species complex</taxon>
    </lineage>
</organism>
<evidence type="ECO:0000313" key="2">
    <source>
        <dbReference type="Proteomes" id="UP000805649"/>
    </source>
</evidence>
<gene>
    <name evidence="1" type="ORF">CTRU02_213207</name>
</gene>